<reference evidence="6 7" key="1">
    <citation type="submission" date="2018-11" db="EMBL/GenBank/DDBJ databases">
        <title>Gordonia insulae sp. nov., isolated from an island soil.</title>
        <authorList>
            <person name="Kim Y.S."/>
            <person name="Kim S.B."/>
        </authorList>
    </citation>
    <scope>NUCLEOTIDE SEQUENCE [LARGE SCALE GENOMIC DNA]</scope>
    <source>
        <strain evidence="6 7">MMS17-SY073</strain>
    </source>
</reference>
<dbReference type="PANTHER" id="PTHR11066:SF34">
    <property type="entry name" value="ACYL-COENZYME A THIOESTERASE 8"/>
    <property type="match status" value="1"/>
</dbReference>
<proteinExistence type="inferred from homology"/>
<dbReference type="GO" id="GO:0006637">
    <property type="term" value="P:acyl-CoA metabolic process"/>
    <property type="evidence" value="ECO:0007669"/>
    <property type="project" value="InterPro"/>
</dbReference>
<dbReference type="AlphaFoldDB" id="A0A3G8JK95"/>
<dbReference type="Proteomes" id="UP000271469">
    <property type="component" value="Chromosome"/>
</dbReference>
<evidence type="ECO:0000256" key="3">
    <source>
        <dbReference type="SAM" id="MobiDB-lite"/>
    </source>
</evidence>
<dbReference type="GO" id="GO:0009062">
    <property type="term" value="P:fatty acid catabolic process"/>
    <property type="evidence" value="ECO:0007669"/>
    <property type="project" value="TreeGrafter"/>
</dbReference>
<dbReference type="OrthoDB" id="9781019at2"/>
<dbReference type="Gene3D" id="2.40.160.210">
    <property type="entry name" value="Acyl-CoA thioesterase, double hotdog domain"/>
    <property type="match status" value="1"/>
</dbReference>
<dbReference type="PANTHER" id="PTHR11066">
    <property type="entry name" value="ACYL-COA THIOESTERASE"/>
    <property type="match status" value="1"/>
</dbReference>
<feature type="compositionally biased region" description="Basic and acidic residues" evidence="3">
    <location>
        <begin position="111"/>
        <end position="120"/>
    </location>
</feature>
<feature type="region of interest" description="Disordered" evidence="3">
    <location>
        <begin position="111"/>
        <end position="135"/>
    </location>
</feature>
<evidence type="ECO:0000313" key="6">
    <source>
        <dbReference type="EMBL" id="AZG45507.1"/>
    </source>
</evidence>
<dbReference type="InterPro" id="IPR042171">
    <property type="entry name" value="Acyl-CoA_hotdog"/>
</dbReference>
<dbReference type="CDD" id="cd03445">
    <property type="entry name" value="Thioesterase_II_repeat2"/>
    <property type="match status" value="1"/>
</dbReference>
<organism evidence="6 7">
    <name type="scientific">Gordonia insulae</name>
    <dbReference type="NCBI Taxonomy" id="2420509"/>
    <lineage>
        <taxon>Bacteria</taxon>
        <taxon>Bacillati</taxon>
        <taxon>Actinomycetota</taxon>
        <taxon>Actinomycetes</taxon>
        <taxon>Mycobacteriales</taxon>
        <taxon>Gordoniaceae</taxon>
        <taxon>Gordonia</taxon>
    </lineage>
</organism>
<dbReference type="Pfam" id="PF13622">
    <property type="entry name" value="4HBT_3"/>
    <property type="match status" value="1"/>
</dbReference>
<dbReference type="InterPro" id="IPR025652">
    <property type="entry name" value="TesB_C"/>
</dbReference>
<dbReference type="EC" id="3.1.2.-" evidence="6"/>
<feature type="domain" description="Acyl-CoA thioesterase-like N-terminal HotDog" evidence="5">
    <location>
        <begin position="30"/>
        <end position="100"/>
    </location>
</feature>
<dbReference type="GO" id="GO:0047617">
    <property type="term" value="F:fatty acyl-CoA hydrolase activity"/>
    <property type="evidence" value="ECO:0007669"/>
    <property type="project" value="InterPro"/>
</dbReference>
<evidence type="ECO:0000259" key="4">
    <source>
        <dbReference type="Pfam" id="PF02551"/>
    </source>
</evidence>
<keyword evidence="7" id="KW-1185">Reference proteome</keyword>
<dbReference type="SUPFAM" id="SSF54637">
    <property type="entry name" value="Thioesterase/thiol ester dehydrase-isomerase"/>
    <property type="match status" value="2"/>
</dbReference>
<dbReference type="CDD" id="cd03444">
    <property type="entry name" value="Thioesterase_II_repeat1"/>
    <property type="match status" value="1"/>
</dbReference>
<evidence type="ECO:0000256" key="2">
    <source>
        <dbReference type="ARBA" id="ARBA00022801"/>
    </source>
</evidence>
<evidence type="ECO:0000259" key="5">
    <source>
        <dbReference type="Pfam" id="PF13622"/>
    </source>
</evidence>
<protein>
    <submittedName>
        <fullName evidence="6">Acyl-CoA thioesterase 2</fullName>
        <ecNumber evidence="6">3.1.2.-</ecNumber>
    </submittedName>
</protein>
<keyword evidence="2 6" id="KW-0378">Hydrolase</keyword>
<dbReference type="Pfam" id="PF02551">
    <property type="entry name" value="Acyl_CoA_thio"/>
    <property type="match status" value="1"/>
</dbReference>
<accession>A0A3G8JK95</accession>
<dbReference type="RefSeq" id="WP_124708195.1">
    <property type="nucleotide sequence ID" value="NZ_CP033972.1"/>
</dbReference>
<sequence length="286" mass="31430">MTTDNLADILNPAQLGDMVFRGAPRLGLPGNVFGGQLLGQSVTAAGRTVNPGYLPHSLHAYFERPGDWARPIDYRVDATRDGRSSARRRVVAVQGADLLATVELSLRPVSDAHPEADHPTVDAGQASWTPEPADDDHARQLRSWLAALTSMLRLDVRFFEEPARSRVLRTGSAPPRQRFLVRPADPLPKEPLLHAAAVAYLSDMFLLSASLGPLGVVMGDRRLRAVSLDHSLWFSPRPDAQTWLLHETTTVRSWTDRALCRGQIYDLAGRAVADSTQEGLVRLTHD</sequence>
<gene>
    <name evidence="6" type="primary">tesB_4</name>
    <name evidence="6" type="ORF">D7316_02103</name>
</gene>
<dbReference type="InterPro" id="IPR003703">
    <property type="entry name" value="Acyl_CoA_thio"/>
</dbReference>
<evidence type="ECO:0000256" key="1">
    <source>
        <dbReference type="ARBA" id="ARBA00006538"/>
    </source>
</evidence>
<dbReference type="InterPro" id="IPR049449">
    <property type="entry name" value="TesB_ACOT8-like_N"/>
</dbReference>
<comment type="similarity">
    <text evidence="1">Belongs to the C/M/P thioester hydrolase family.</text>
</comment>
<dbReference type="KEGG" id="gom:D7316_02103"/>
<dbReference type="EMBL" id="CP033972">
    <property type="protein sequence ID" value="AZG45507.1"/>
    <property type="molecule type" value="Genomic_DNA"/>
</dbReference>
<name>A0A3G8JK95_9ACTN</name>
<dbReference type="InterPro" id="IPR029069">
    <property type="entry name" value="HotDog_dom_sf"/>
</dbReference>
<evidence type="ECO:0000313" key="7">
    <source>
        <dbReference type="Proteomes" id="UP000271469"/>
    </source>
</evidence>
<feature type="domain" description="Acyl-CoA thioesterase 2 C-terminal" evidence="4">
    <location>
        <begin position="160"/>
        <end position="280"/>
    </location>
</feature>